<proteinExistence type="predicted"/>
<dbReference type="GeneID" id="94005152"/>
<dbReference type="Proteomes" id="UP001052739">
    <property type="component" value="Unassembled WGS sequence"/>
</dbReference>
<organism evidence="2 3">
    <name type="scientific">Streptomyces hydrogenans</name>
    <dbReference type="NCBI Taxonomy" id="1873719"/>
    <lineage>
        <taxon>Bacteria</taxon>
        <taxon>Bacillati</taxon>
        <taxon>Actinomycetota</taxon>
        <taxon>Actinomycetes</taxon>
        <taxon>Kitasatosporales</taxon>
        <taxon>Streptomycetaceae</taxon>
        <taxon>Streptomyces</taxon>
    </lineage>
</organism>
<sequence length="101" mass="10940">MNHATPARRALPALFATMLLAGGLLLGQTAAAPPAEAARVGTCNVNQLQKQARDERDRAAQLKRLGAREESRRAYARAEALERRAKQCAHADDVVAPPFPR</sequence>
<keyword evidence="1" id="KW-0732">Signal</keyword>
<keyword evidence="3" id="KW-1185">Reference proteome</keyword>
<evidence type="ECO:0000313" key="3">
    <source>
        <dbReference type="Proteomes" id="UP001052739"/>
    </source>
</evidence>
<dbReference type="EMBL" id="BNDW01000102">
    <property type="protein sequence ID" value="GHI26662.1"/>
    <property type="molecule type" value="Genomic_DNA"/>
</dbReference>
<comment type="caution">
    <text evidence="2">The sequence shown here is derived from an EMBL/GenBank/DDBJ whole genome shotgun (WGS) entry which is preliminary data.</text>
</comment>
<evidence type="ECO:0008006" key="4">
    <source>
        <dbReference type="Google" id="ProtNLM"/>
    </source>
</evidence>
<name>A0ABQ3PNR6_9ACTN</name>
<gene>
    <name evidence="2" type="ORF">Shyd_80330</name>
</gene>
<dbReference type="RefSeq" id="WP_043228284.1">
    <property type="nucleotide sequence ID" value="NZ_BNBS01000118.1"/>
</dbReference>
<feature type="signal peptide" evidence="1">
    <location>
        <begin position="1"/>
        <end position="37"/>
    </location>
</feature>
<accession>A0ABQ3PNR6</accession>
<feature type="chain" id="PRO_5045713473" description="Secreted protein" evidence="1">
    <location>
        <begin position="38"/>
        <end position="101"/>
    </location>
</feature>
<evidence type="ECO:0000256" key="1">
    <source>
        <dbReference type="SAM" id="SignalP"/>
    </source>
</evidence>
<protein>
    <recommendedName>
        <fullName evidence="4">Secreted protein</fullName>
    </recommendedName>
</protein>
<reference evidence="2" key="1">
    <citation type="submission" date="2024-05" db="EMBL/GenBank/DDBJ databases">
        <title>Whole genome shotgun sequence of Streptomyces hydrogenans NBRC 13475.</title>
        <authorList>
            <person name="Komaki H."/>
            <person name="Tamura T."/>
        </authorList>
    </citation>
    <scope>NUCLEOTIDE SEQUENCE</scope>
    <source>
        <strain evidence="2">NBRC 13475</strain>
    </source>
</reference>
<evidence type="ECO:0000313" key="2">
    <source>
        <dbReference type="EMBL" id="GHI26662.1"/>
    </source>
</evidence>